<evidence type="ECO:0008006" key="3">
    <source>
        <dbReference type="Google" id="ProtNLM"/>
    </source>
</evidence>
<reference evidence="1 2" key="1">
    <citation type="submission" date="2018-04" db="EMBL/GenBank/DDBJ databases">
        <title>Altererythrobacter sp. HME9302 genome sequencing and assembly.</title>
        <authorList>
            <person name="Kang H."/>
            <person name="Kim H."/>
            <person name="Joh K."/>
        </authorList>
    </citation>
    <scope>NUCLEOTIDE SEQUENCE [LARGE SCALE GENOMIC DNA]</scope>
    <source>
        <strain evidence="1 2">HME9302</strain>
    </source>
</reference>
<dbReference type="InterPro" id="IPR029039">
    <property type="entry name" value="Flavoprotein-like_sf"/>
</dbReference>
<dbReference type="SUPFAM" id="SSF52218">
    <property type="entry name" value="Flavoproteins"/>
    <property type="match status" value="1"/>
</dbReference>
<dbReference type="OrthoDB" id="5736081at2"/>
<keyword evidence="2" id="KW-1185">Reference proteome</keyword>
<gene>
    <name evidence="1" type="ORF">HME9302_01029</name>
</gene>
<dbReference type="Proteomes" id="UP000253727">
    <property type="component" value="Unassembled WGS sequence"/>
</dbReference>
<dbReference type="EMBL" id="QBKA01000002">
    <property type="protein sequence ID" value="RDC59833.1"/>
    <property type="molecule type" value="Genomic_DNA"/>
</dbReference>
<sequence length="167" mass="17875">MESAQPPLESNLLIAWHSRTGASEQLATAAAKGAGSSARLLRCDDVAPPDLLTASACLFVCPENLATMSGLMKEMFDRCYYPVLGKIEGCAYATIIAAGSDGEGAQRQIDRIAKGLRLKRVADPIIICTNAQTQEDIMRVKTLKESEKRQAYNLGQAIAEGIALGVF</sequence>
<dbReference type="RefSeq" id="WP_115366112.1">
    <property type="nucleotide sequence ID" value="NZ_QBKA01000002.1"/>
</dbReference>
<organism evidence="1 2">
    <name type="scientific">Alteripontixanthobacter maritimus</name>
    <dbReference type="NCBI Taxonomy" id="2161824"/>
    <lineage>
        <taxon>Bacteria</taxon>
        <taxon>Pseudomonadati</taxon>
        <taxon>Pseudomonadota</taxon>
        <taxon>Alphaproteobacteria</taxon>
        <taxon>Sphingomonadales</taxon>
        <taxon>Erythrobacteraceae</taxon>
        <taxon>Alteripontixanthobacter</taxon>
    </lineage>
</organism>
<dbReference type="AlphaFoldDB" id="A0A369Q4L1"/>
<proteinExistence type="predicted"/>
<accession>A0A369Q4L1</accession>
<comment type="caution">
    <text evidence="1">The sequence shown here is derived from an EMBL/GenBank/DDBJ whole genome shotgun (WGS) entry which is preliminary data.</text>
</comment>
<evidence type="ECO:0000313" key="2">
    <source>
        <dbReference type="Proteomes" id="UP000253727"/>
    </source>
</evidence>
<evidence type="ECO:0000313" key="1">
    <source>
        <dbReference type="EMBL" id="RDC59833.1"/>
    </source>
</evidence>
<dbReference type="Gene3D" id="3.40.50.360">
    <property type="match status" value="1"/>
</dbReference>
<protein>
    <recommendedName>
        <fullName evidence="3">NADPH-dependent FMN reductase-like domain-containing protein</fullName>
    </recommendedName>
</protein>
<name>A0A369Q4L1_9SPHN</name>